<reference evidence="3" key="1">
    <citation type="submission" date="2018-02" db="EMBL/GenBank/DDBJ databases">
        <authorList>
            <person name="Cohen D.B."/>
            <person name="Kent A.D."/>
        </authorList>
    </citation>
    <scope>NUCLEOTIDE SEQUENCE</scope>
</reference>
<dbReference type="InterPro" id="IPR036691">
    <property type="entry name" value="Endo/exonu/phosph_ase_sf"/>
</dbReference>
<dbReference type="EMBL" id="OIVN01000022">
    <property type="protein sequence ID" value="SPC72730.1"/>
    <property type="molecule type" value="Genomic_DNA"/>
</dbReference>
<dbReference type="InterPro" id="IPR000477">
    <property type="entry name" value="RT_dom"/>
</dbReference>
<proteinExistence type="predicted"/>
<feature type="compositionally biased region" description="Basic and acidic residues" evidence="1">
    <location>
        <begin position="23"/>
        <end position="46"/>
    </location>
</feature>
<dbReference type="SUPFAM" id="SSF56219">
    <property type="entry name" value="DNase I-like"/>
    <property type="match status" value="1"/>
</dbReference>
<dbReference type="InterPro" id="IPR043502">
    <property type="entry name" value="DNA/RNA_pol_sf"/>
</dbReference>
<evidence type="ECO:0000259" key="2">
    <source>
        <dbReference type="Pfam" id="PF00078"/>
    </source>
</evidence>
<protein>
    <recommendedName>
        <fullName evidence="2">Reverse transcriptase domain-containing protein</fullName>
    </recommendedName>
</protein>
<feature type="region of interest" description="Disordered" evidence="1">
    <location>
        <begin position="22"/>
        <end position="62"/>
    </location>
</feature>
<dbReference type="Gene3D" id="3.60.10.10">
    <property type="entry name" value="Endonuclease/exonuclease/phosphatase"/>
    <property type="match status" value="1"/>
</dbReference>
<evidence type="ECO:0000256" key="1">
    <source>
        <dbReference type="SAM" id="MobiDB-lite"/>
    </source>
</evidence>
<gene>
    <name evidence="3" type="ORF">FSB_LOCUS612</name>
</gene>
<evidence type="ECO:0000313" key="3">
    <source>
        <dbReference type="EMBL" id="SPC72730.1"/>
    </source>
</evidence>
<accession>A0A2N9EDM0</accession>
<organism evidence="3">
    <name type="scientific">Fagus sylvatica</name>
    <name type="common">Beechnut</name>
    <dbReference type="NCBI Taxonomy" id="28930"/>
    <lineage>
        <taxon>Eukaryota</taxon>
        <taxon>Viridiplantae</taxon>
        <taxon>Streptophyta</taxon>
        <taxon>Embryophyta</taxon>
        <taxon>Tracheophyta</taxon>
        <taxon>Spermatophyta</taxon>
        <taxon>Magnoliopsida</taxon>
        <taxon>eudicotyledons</taxon>
        <taxon>Gunneridae</taxon>
        <taxon>Pentapetalae</taxon>
        <taxon>rosids</taxon>
        <taxon>fabids</taxon>
        <taxon>Fagales</taxon>
        <taxon>Fagaceae</taxon>
        <taxon>Fagus</taxon>
    </lineage>
</organism>
<name>A0A2N9EDM0_FAGSY</name>
<dbReference type="PANTHER" id="PTHR33710:SF77">
    <property type="entry name" value="DNASE I-LIKE SUPERFAMILY PROTEIN"/>
    <property type="match status" value="1"/>
</dbReference>
<feature type="domain" description="Reverse transcriptase" evidence="2">
    <location>
        <begin position="378"/>
        <end position="522"/>
    </location>
</feature>
<dbReference type="AlphaFoldDB" id="A0A2N9EDM0"/>
<dbReference type="PANTHER" id="PTHR33710">
    <property type="entry name" value="BNAC02G09200D PROTEIN"/>
    <property type="match status" value="1"/>
</dbReference>
<dbReference type="Pfam" id="PF00078">
    <property type="entry name" value="RVT_1"/>
    <property type="match status" value="1"/>
</dbReference>
<dbReference type="SUPFAM" id="SSF56672">
    <property type="entry name" value="DNA/RNA polymerases"/>
    <property type="match status" value="1"/>
</dbReference>
<sequence length="747" mass="84295">MENTAFNFNGTNLMRIESFRGASRKEDVSGETNRDKLRQQHGDKKTNSSFPPDPHLQLDSLPKGNVSRNIGTLCHPDAGRGSHQEALEGDGMEFVGADENSNLVTVSQMASTEQEIHAVVKVLSSNLSWLISAVYASPRFLERKLLWNNLSQVANLHHLPWLLLGDFNEVLCSEDKFGGRPVNLRRSQLFGNCLNNCGMLDLGFHGPRFTWSNLRDVVSLIQERMDRCFANVAWRNVYPEASMHHLTRINSDHCPVLLCLDTPPSLPLVRLFIFQPVWLSHPLFPGLVQEVWESNASLEPNVYEFTKAVKIWNKEIFGNIPRKKRRIEACLKGIQTSLAIALNDFLVKLENQIRLELRIDREVLSLPISTLEICEATWSLKPFKAMGCCWIHSDEGVLFNGGKLEPFQPTRGIRQGDPLSPYIFIMCMEFLGFLINGKCEEHLWDPVKAARNGPRFSHSVFADDLVLFAKVDAKNCSNVKEVLETFCDLSSQKVNQAKSKVYFSPNVEPEVRGDLCNILGFNFTPNLGNILVFPLTNMALLLMISISLLREFKGALLPGKVLNTLDKLNRDFVWGSTTAKKILHLVSWKKITKPKSEGGLGLQASKPKNLGLVAKLCWRFKTSHHEPWVEVLRHKYLANSRIRKYGHSRTWAAIVKGEVLCNKGSRWVIGTNNVLNFWFDKWLCIGTIRSLVVGPLNRGEDTLKISDILIDGTWLLHNLSFELPSPIKLSIKATPARRVTSGIDSLC</sequence>